<gene>
    <name evidence="2" type="ORF">PVAP13_6KG025235</name>
</gene>
<organism evidence="2 3">
    <name type="scientific">Panicum virgatum</name>
    <name type="common">Blackwell switchgrass</name>
    <dbReference type="NCBI Taxonomy" id="38727"/>
    <lineage>
        <taxon>Eukaryota</taxon>
        <taxon>Viridiplantae</taxon>
        <taxon>Streptophyta</taxon>
        <taxon>Embryophyta</taxon>
        <taxon>Tracheophyta</taxon>
        <taxon>Spermatophyta</taxon>
        <taxon>Magnoliopsida</taxon>
        <taxon>Liliopsida</taxon>
        <taxon>Poales</taxon>
        <taxon>Poaceae</taxon>
        <taxon>PACMAD clade</taxon>
        <taxon>Panicoideae</taxon>
        <taxon>Panicodae</taxon>
        <taxon>Paniceae</taxon>
        <taxon>Panicinae</taxon>
        <taxon>Panicum</taxon>
        <taxon>Panicum sect. Hiantes</taxon>
    </lineage>
</organism>
<feature type="compositionally biased region" description="Gly residues" evidence="1">
    <location>
        <begin position="110"/>
        <end position="120"/>
    </location>
</feature>
<proteinExistence type="predicted"/>
<protein>
    <submittedName>
        <fullName evidence="2">Uncharacterized protein</fullName>
    </submittedName>
</protein>
<dbReference type="Proteomes" id="UP000823388">
    <property type="component" value="Chromosome 6K"/>
</dbReference>
<accession>A0A8T0R6N3</accession>
<comment type="caution">
    <text evidence="2">The sequence shown here is derived from an EMBL/GenBank/DDBJ whole genome shotgun (WGS) entry which is preliminary data.</text>
</comment>
<feature type="compositionally biased region" description="Basic and acidic residues" evidence="1">
    <location>
        <begin position="58"/>
        <end position="75"/>
    </location>
</feature>
<evidence type="ECO:0000313" key="3">
    <source>
        <dbReference type="Proteomes" id="UP000823388"/>
    </source>
</evidence>
<keyword evidence="3" id="KW-1185">Reference proteome</keyword>
<feature type="region of interest" description="Disordered" evidence="1">
    <location>
        <begin position="48"/>
        <end position="149"/>
    </location>
</feature>
<feature type="compositionally biased region" description="Low complexity" evidence="1">
    <location>
        <begin position="84"/>
        <end position="98"/>
    </location>
</feature>
<dbReference type="EMBL" id="CM029047">
    <property type="protein sequence ID" value="KAG2581341.1"/>
    <property type="molecule type" value="Genomic_DNA"/>
</dbReference>
<reference evidence="2" key="1">
    <citation type="submission" date="2020-05" db="EMBL/GenBank/DDBJ databases">
        <title>WGS assembly of Panicum virgatum.</title>
        <authorList>
            <person name="Lovell J.T."/>
            <person name="Jenkins J."/>
            <person name="Shu S."/>
            <person name="Juenger T.E."/>
            <person name="Schmutz J."/>
        </authorList>
    </citation>
    <scope>NUCLEOTIDE SEQUENCE</scope>
    <source>
        <strain evidence="2">AP13</strain>
    </source>
</reference>
<evidence type="ECO:0000256" key="1">
    <source>
        <dbReference type="SAM" id="MobiDB-lite"/>
    </source>
</evidence>
<sequence>MLPSSPLQIMYRLAVVQDEHDGAPHRCGGRDLHLAHTGERQVQQHGEGLVGLGGRRQHAAEALDDAGGHEDRGDRAGPPSAPLAGGQIAGQGAAAGESGAERATCACAGHGAGPGKGGSGDAMPEEQVAACTEEEGGLGVYDDMGPQNW</sequence>
<evidence type="ECO:0000313" key="2">
    <source>
        <dbReference type="EMBL" id="KAG2581341.1"/>
    </source>
</evidence>
<dbReference type="AlphaFoldDB" id="A0A8T0R6N3"/>
<name>A0A8T0R6N3_PANVG</name>